<comment type="caution">
    <text evidence="1">The sequence shown here is derived from an EMBL/GenBank/DDBJ whole genome shotgun (WGS) entry which is preliminary data.</text>
</comment>
<dbReference type="EMBL" id="RCSS01000301">
    <property type="protein sequence ID" value="RVD92126.1"/>
    <property type="molecule type" value="Genomic_DNA"/>
</dbReference>
<protein>
    <submittedName>
        <fullName evidence="1">Uncharacterized protein</fullName>
    </submittedName>
</protein>
<organism evidence="1 2">
    <name type="scientific">Tubulinosema ratisbonensis</name>
    <dbReference type="NCBI Taxonomy" id="291195"/>
    <lineage>
        <taxon>Eukaryota</taxon>
        <taxon>Fungi</taxon>
        <taxon>Fungi incertae sedis</taxon>
        <taxon>Microsporidia</taxon>
        <taxon>Tubulinosematoidea</taxon>
        <taxon>Tubulinosematidae</taxon>
        <taxon>Tubulinosema</taxon>
    </lineage>
</organism>
<evidence type="ECO:0000313" key="1">
    <source>
        <dbReference type="EMBL" id="RVD92126.1"/>
    </source>
</evidence>
<sequence length="209" mass="24844">MFFNLIFLINFSFQAKKQIMNKINTVKRLDKNLPKDINLKYVNMSTTSFKKSIDQPDSFLLSNSKLLQENYELKILNLVNKKYFLDVNNLLAMNFLHAKLFHNKVENTINLKITIFNMRRFLGLYNTMFNTVSKNQCYSKKILFGLLNSVYNDYFYISVINLKEYGIVKMFGPLFKNEYDKYKSYLIQFRNRTNSIKIKNVINCLCSDD</sequence>
<gene>
    <name evidence="1" type="ORF">TUBRATIS_13810</name>
</gene>
<evidence type="ECO:0000313" key="2">
    <source>
        <dbReference type="Proteomes" id="UP000282876"/>
    </source>
</evidence>
<accession>A0A437AMC4</accession>
<proteinExistence type="predicted"/>
<reference evidence="1 2" key="1">
    <citation type="submission" date="2018-10" db="EMBL/GenBank/DDBJ databases">
        <title>Draft genome sequence of the microsporidian Tubulinosema ratisbonensis.</title>
        <authorList>
            <person name="Polonais V."/>
            <person name="Peyretaillade E."/>
            <person name="Niehus S."/>
            <person name="Wawrzyniak I."/>
            <person name="Franchet A."/>
            <person name="Gaspin C."/>
            <person name="Reichstadt M."/>
            <person name="Belser C."/>
            <person name="Labadie K."/>
            <person name="Delbac F."/>
            <person name="Ferrandon D."/>
        </authorList>
    </citation>
    <scope>NUCLEOTIDE SEQUENCE [LARGE SCALE GENOMIC DNA]</scope>
    <source>
        <strain evidence="1 2">Franzen</strain>
    </source>
</reference>
<dbReference type="AlphaFoldDB" id="A0A437AMC4"/>
<dbReference type="Proteomes" id="UP000282876">
    <property type="component" value="Unassembled WGS sequence"/>
</dbReference>
<keyword evidence="2" id="KW-1185">Reference proteome</keyword>
<dbReference type="VEuPathDB" id="MicrosporidiaDB:TUBRATIS_13810"/>
<name>A0A437AMC4_9MICR</name>